<dbReference type="CDD" id="cd02696">
    <property type="entry name" value="MurNAc-LAA"/>
    <property type="match status" value="1"/>
</dbReference>
<organism evidence="4 5">
    <name type="scientific">Geochorda subterranea</name>
    <dbReference type="NCBI Taxonomy" id="3109564"/>
    <lineage>
        <taxon>Bacteria</taxon>
        <taxon>Bacillati</taxon>
        <taxon>Bacillota</taxon>
        <taxon>Limnochordia</taxon>
        <taxon>Limnochordales</taxon>
        <taxon>Geochordaceae</taxon>
        <taxon>Geochorda</taxon>
    </lineage>
</organism>
<dbReference type="EMBL" id="CP141614">
    <property type="protein sequence ID" value="WRP13248.1"/>
    <property type="molecule type" value="Genomic_DNA"/>
</dbReference>
<reference evidence="5" key="1">
    <citation type="submission" date="2023-12" db="EMBL/GenBank/DDBJ databases">
        <title>Novel isolates from deep terrestrial aquifers shed light on the physiology and ecology of the class Limnochordia.</title>
        <authorList>
            <person name="Karnachuk O.V."/>
            <person name="Lukina A.P."/>
            <person name="Avakyan M.R."/>
            <person name="Kadnikov V."/>
            <person name="Begmatov S."/>
            <person name="Beletsky A.V."/>
            <person name="Mardanov A.V."/>
            <person name="Ravin N.V."/>
        </authorList>
    </citation>
    <scope>NUCLEOTIDE SEQUENCE [LARGE SCALE GENOMIC DNA]</scope>
    <source>
        <strain evidence="5">LN</strain>
    </source>
</reference>
<dbReference type="InterPro" id="IPR002508">
    <property type="entry name" value="MurNAc-LAA_cat"/>
</dbReference>
<proteinExistence type="predicted"/>
<dbReference type="Proteomes" id="UP001333102">
    <property type="component" value="Chromosome"/>
</dbReference>
<keyword evidence="5" id="KW-1185">Reference proteome</keyword>
<keyword evidence="1 4" id="KW-0378">Hydrolase</keyword>
<dbReference type="GO" id="GO:0008745">
    <property type="term" value="F:N-acetylmuramoyl-L-alanine amidase activity"/>
    <property type="evidence" value="ECO:0007669"/>
    <property type="project" value="UniProtKB-EC"/>
</dbReference>
<protein>
    <submittedName>
        <fullName evidence="4">N-acetylmuramoyl-L-alanine amidase</fullName>
        <ecNumber evidence="4">3.5.1.28</ecNumber>
    </submittedName>
</protein>
<feature type="transmembrane region" description="Helical" evidence="2">
    <location>
        <begin position="12"/>
        <end position="35"/>
    </location>
</feature>
<evidence type="ECO:0000256" key="2">
    <source>
        <dbReference type="SAM" id="Phobius"/>
    </source>
</evidence>
<dbReference type="PANTHER" id="PTHR30404:SF0">
    <property type="entry name" value="N-ACETYLMURAMOYL-L-ALANINE AMIDASE AMIC"/>
    <property type="match status" value="1"/>
</dbReference>
<dbReference type="EC" id="3.5.1.28" evidence="4"/>
<evidence type="ECO:0000256" key="1">
    <source>
        <dbReference type="ARBA" id="ARBA00022801"/>
    </source>
</evidence>
<name>A0ABZ1BKW1_9FIRM</name>
<dbReference type="Pfam" id="PF01520">
    <property type="entry name" value="Amidase_3"/>
    <property type="match status" value="1"/>
</dbReference>
<dbReference type="SMART" id="SM00646">
    <property type="entry name" value="Ami_3"/>
    <property type="match status" value="1"/>
</dbReference>
<dbReference type="PANTHER" id="PTHR30404">
    <property type="entry name" value="N-ACETYLMURAMOYL-L-ALANINE AMIDASE"/>
    <property type="match status" value="1"/>
</dbReference>
<dbReference type="Gene3D" id="3.40.630.40">
    <property type="entry name" value="Zn-dependent exopeptidases"/>
    <property type="match status" value="1"/>
</dbReference>
<accession>A0ABZ1BKW1</accession>
<sequence>MRTPRTGALDALYTPAWVGLMLVVVVLVLGARLVLGPPQGAGRAPAPRPPSVELVPRQPGGYGWSLAGRRIVLDPGHGGADAGAVGRAAMPEKAIALDTALRAAALLERAGARVVLTRRDDEAPGGTGQSSLVERVRLTRNTGADVMVSIHADASPDPSARGVTTYYYHPEAASLARAIQQELVARLGTVDRGVRSADFYVVRAAPVPAVLVELGFVTHPAEARSLSSAGYRQAAAEAIVDGLARYFASWGRP</sequence>
<feature type="domain" description="MurNAc-LAA" evidence="3">
    <location>
        <begin position="136"/>
        <end position="244"/>
    </location>
</feature>
<evidence type="ECO:0000313" key="4">
    <source>
        <dbReference type="EMBL" id="WRP13248.1"/>
    </source>
</evidence>
<dbReference type="SUPFAM" id="SSF53187">
    <property type="entry name" value="Zn-dependent exopeptidases"/>
    <property type="match status" value="1"/>
</dbReference>
<evidence type="ECO:0000259" key="3">
    <source>
        <dbReference type="SMART" id="SM00646"/>
    </source>
</evidence>
<dbReference type="RefSeq" id="WP_324667492.1">
    <property type="nucleotide sequence ID" value="NZ_CP141614.1"/>
</dbReference>
<dbReference type="InterPro" id="IPR050695">
    <property type="entry name" value="N-acetylmuramoyl_amidase_3"/>
</dbReference>
<keyword evidence="2" id="KW-0812">Transmembrane</keyword>
<gene>
    <name evidence="4" type="ORF">VLY81_07215</name>
</gene>
<keyword evidence="2" id="KW-1133">Transmembrane helix</keyword>
<evidence type="ECO:0000313" key="5">
    <source>
        <dbReference type="Proteomes" id="UP001333102"/>
    </source>
</evidence>
<keyword evidence="2" id="KW-0472">Membrane</keyword>